<evidence type="ECO:0000256" key="2">
    <source>
        <dbReference type="ARBA" id="ARBA00022840"/>
    </source>
</evidence>
<sequence length="134" mass="15384">MEQYKLIVELCGAPDSELLDKIEAQNSSAMRSVVERMGDGRARQDFRKYFRGQPDGAIDLLDKFLVLDPDRRISVEDALTHSYVQEHHLPSDEPIAKTPFNIDDQNDAARTIEEWKGLFVMSLKALKNFVKYIL</sequence>
<dbReference type="InterPro" id="IPR050117">
    <property type="entry name" value="MAPK"/>
</dbReference>
<protein>
    <submittedName>
        <fullName evidence="4">Uncharacterized protein</fullName>
    </submittedName>
</protein>
<keyword evidence="2" id="KW-0067">ATP-binding</keyword>
<name>A0A914XWK4_9BILA</name>
<keyword evidence="3" id="KW-1185">Reference proteome</keyword>
<dbReference type="GO" id="GO:0005524">
    <property type="term" value="F:ATP binding"/>
    <property type="evidence" value="ECO:0007669"/>
    <property type="project" value="UniProtKB-KW"/>
</dbReference>
<evidence type="ECO:0000313" key="4">
    <source>
        <dbReference type="WBParaSite" id="PSU_v2.g12319.t1"/>
    </source>
</evidence>
<dbReference type="PANTHER" id="PTHR24055">
    <property type="entry name" value="MITOGEN-ACTIVATED PROTEIN KINASE"/>
    <property type="match status" value="1"/>
</dbReference>
<organism evidence="3 4">
    <name type="scientific">Panagrolaimus superbus</name>
    <dbReference type="NCBI Taxonomy" id="310955"/>
    <lineage>
        <taxon>Eukaryota</taxon>
        <taxon>Metazoa</taxon>
        <taxon>Ecdysozoa</taxon>
        <taxon>Nematoda</taxon>
        <taxon>Chromadorea</taxon>
        <taxon>Rhabditida</taxon>
        <taxon>Tylenchina</taxon>
        <taxon>Panagrolaimomorpha</taxon>
        <taxon>Panagrolaimoidea</taxon>
        <taxon>Panagrolaimidae</taxon>
        <taxon>Panagrolaimus</taxon>
    </lineage>
</organism>
<dbReference type="AlphaFoldDB" id="A0A914XWK4"/>
<dbReference type="Gene3D" id="1.10.510.10">
    <property type="entry name" value="Transferase(Phosphotransferase) domain 1"/>
    <property type="match status" value="1"/>
</dbReference>
<evidence type="ECO:0000256" key="1">
    <source>
        <dbReference type="ARBA" id="ARBA00022741"/>
    </source>
</evidence>
<proteinExistence type="predicted"/>
<keyword evidence="1" id="KW-0547">Nucleotide-binding</keyword>
<dbReference type="Gene3D" id="3.30.200.20">
    <property type="entry name" value="Phosphorylase Kinase, domain 1"/>
    <property type="match status" value="1"/>
</dbReference>
<reference evidence="4" key="1">
    <citation type="submission" date="2022-11" db="UniProtKB">
        <authorList>
            <consortium name="WormBaseParasite"/>
        </authorList>
    </citation>
    <scope>IDENTIFICATION</scope>
</reference>
<evidence type="ECO:0000313" key="3">
    <source>
        <dbReference type="Proteomes" id="UP000887577"/>
    </source>
</evidence>
<dbReference type="InterPro" id="IPR011009">
    <property type="entry name" value="Kinase-like_dom_sf"/>
</dbReference>
<accession>A0A914XWK4</accession>
<dbReference type="WBParaSite" id="PSU_v2.g12319.t1">
    <property type="protein sequence ID" value="PSU_v2.g12319.t1"/>
    <property type="gene ID" value="PSU_v2.g12319"/>
</dbReference>
<dbReference type="SUPFAM" id="SSF56112">
    <property type="entry name" value="Protein kinase-like (PK-like)"/>
    <property type="match status" value="1"/>
</dbReference>
<dbReference type="Proteomes" id="UP000887577">
    <property type="component" value="Unplaced"/>
</dbReference>